<organism evidence="2 3">
    <name type="scientific">Winogradskya humida</name>
    <dbReference type="NCBI Taxonomy" id="113566"/>
    <lineage>
        <taxon>Bacteria</taxon>
        <taxon>Bacillati</taxon>
        <taxon>Actinomycetota</taxon>
        <taxon>Actinomycetes</taxon>
        <taxon>Micromonosporales</taxon>
        <taxon>Micromonosporaceae</taxon>
        <taxon>Winogradskya</taxon>
    </lineage>
</organism>
<sequence length="88" mass="9606">MLISINVLNPYQEMNAMNTDIRLAGAVWKKSSRSNGNGGNNCVQVAVLEYEVAVRDSKHPDGPVLLFTHPEWTAFLGGVTGGEFTIEQ</sequence>
<dbReference type="Proteomes" id="UP000603200">
    <property type="component" value="Unassembled WGS sequence"/>
</dbReference>
<protein>
    <recommendedName>
        <fullName evidence="1">DUF397 domain-containing protein</fullName>
    </recommendedName>
</protein>
<keyword evidence="3" id="KW-1185">Reference proteome</keyword>
<dbReference type="Pfam" id="PF04149">
    <property type="entry name" value="DUF397"/>
    <property type="match status" value="1"/>
</dbReference>
<evidence type="ECO:0000313" key="3">
    <source>
        <dbReference type="Proteomes" id="UP000603200"/>
    </source>
</evidence>
<proteinExistence type="predicted"/>
<name>A0ABQ4A7K4_9ACTN</name>
<comment type="caution">
    <text evidence="2">The sequence shown here is derived from an EMBL/GenBank/DDBJ whole genome shotgun (WGS) entry which is preliminary data.</text>
</comment>
<reference evidence="2 3" key="1">
    <citation type="submission" date="2021-01" db="EMBL/GenBank/DDBJ databases">
        <title>Whole genome shotgun sequence of Actinoplanes humidus NBRC 14915.</title>
        <authorList>
            <person name="Komaki H."/>
            <person name="Tamura T."/>
        </authorList>
    </citation>
    <scope>NUCLEOTIDE SEQUENCE [LARGE SCALE GENOMIC DNA]</scope>
    <source>
        <strain evidence="2 3">NBRC 14915</strain>
    </source>
</reference>
<accession>A0ABQ4A7K4</accession>
<feature type="domain" description="DUF397" evidence="1">
    <location>
        <begin position="26"/>
        <end position="79"/>
    </location>
</feature>
<dbReference type="InterPro" id="IPR007278">
    <property type="entry name" value="DUF397"/>
</dbReference>
<evidence type="ECO:0000313" key="2">
    <source>
        <dbReference type="EMBL" id="GIE26850.1"/>
    </source>
</evidence>
<evidence type="ECO:0000259" key="1">
    <source>
        <dbReference type="Pfam" id="PF04149"/>
    </source>
</evidence>
<gene>
    <name evidence="2" type="ORF">Ahu01nite_099520</name>
</gene>
<dbReference type="EMBL" id="BOMN01000155">
    <property type="protein sequence ID" value="GIE26850.1"/>
    <property type="molecule type" value="Genomic_DNA"/>
</dbReference>